<protein>
    <submittedName>
        <fullName evidence="1">Uncharacterized protein</fullName>
    </submittedName>
</protein>
<reference evidence="1 2" key="1">
    <citation type="submission" date="2018-11" db="EMBL/GenBank/DDBJ databases">
        <title>Genome assembly of Steccherinum ochraceum LE-BIN_3174, the white-rot fungus of the Steccherinaceae family (The Residual Polyporoid clade, Polyporales, Basidiomycota).</title>
        <authorList>
            <person name="Fedorova T.V."/>
            <person name="Glazunova O.A."/>
            <person name="Landesman E.O."/>
            <person name="Moiseenko K.V."/>
            <person name="Psurtseva N.V."/>
            <person name="Savinova O.S."/>
            <person name="Shakhova N.V."/>
            <person name="Tyazhelova T.V."/>
            <person name="Vasina D.V."/>
        </authorList>
    </citation>
    <scope>NUCLEOTIDE SEQUENCE [LARGE SCALE GENOMIC DNA]</scope>
    <source>
        <strain evidence="1 2">LE-BIN_3174</strain>
    </source>
</reference>
<evidence type="ECO:0000313" key="2">
    <source>
        <dbReference type="Proteomes" id="UP000292702"/>
    </source>
</evidence>
<keyword evidence="2" id="KW-1185">Reference proteome</keyword>
<dbReference type="AlphaFoldDB" id="A0A4R0RKE8"/>
<gene>
    <name evidence="1" type="ORF">EIP91_008637</name>
</gene>
<dbReference type="EMBL" id="RWJN01000048">
    <property type="protein sequence ID" value="TCD69160.1"/>
    <property type="molecule type" value="Genomic_DNA"/>
</dbReference>
<dbReference type="Proteomes" id="UP000292702">
    <property type="component" value="Unassembled WGS sequence"/>
</dbReference>
<evidence type="ECO:0000313" key="1">
    <source>
        <dbReference type="EMBL" id="TCD69160.1"/>
    </source>
</evidence>
<organism evidence="1 2">
    <name type="scientific">Steccherinum ochraceum</name>
    <dbReference type="NCBI Taxonomy" id="92696"/>
    <lineage>
        <taxon>Eukaryota</taxon>
        <taxon>Fungi</taxon>
        <taxon>Dikarya</taxon>
        <taxon>Basidiomycota</taxon>
        <taxon>Agaricomycotina</taxon>
        <taxon>Agaricomycetes</taxon>
        <taxon>Polyporales</taxon>
        <taxon>Steccherinaceae</taxon>
        <taxon>Steccherinum</taxon>
    </lineage>
</organism>
<accession>A0A4R0RKE8</accession>
<name>A0A4R0RKE8_9APHY</name>
<comment type="caution">
    <text evidence="1">The sequence shown here is derived from an EMBL/GenBank/DDBJ whole genome shotgun (WGS) entry which is preliminary data.</text>
</comment>
<proteinExistence type="predicted"/>
<sequence length="77" mass="9164">MSSQSRRASLTNGLLKDDDLSWCDHPDFDRTLQEVISKDETMKKYMLQMEMDEWFRNTPEGKAYYAECQKPKPQKKN</sequence>